<dbReference type="InterPro" id="IPR000055">
    <property type="entry name" value="Restrct_endonuc_typeI_TRD"/>
</dbReference>
<gene>
    <name evidence="5" type="ORF">RUE5091_00926</name>
</gene>
<reference evidence="6" key="1">
    <citation type="submission" date="2015-09" db="EMBL/GenBank/DDBJ databases">
        <authorList>
            <person name="Rodrigo-Torres L."/>
            <person name="Arahal D.R."/>
        </authorList>
    </citation>
    <scope>NUCLEOTIDE SEQUENCE [LARGE SCALE GENOMIC DNA]</scope>
    <source>
        <strain evidence="6">CECT 5091</strain>
    </source>
</reference>
<dbReference type="PANTHER" id="PTHR30408">
    <property type="entry name" value="TYPE-1 RESTRICTION ENZYME ECOKI SPECIFICITY PROTEIN"/>
    <property type="match status" value="1"/>
</dbReference>
<evidence type="ECO:0000259" key="4">
    <source>
        <dbReference type="Pfam" id="PF01420"/>
    </source>
</evidence>
<dbReference type="EMBL" id="CYUD01000002">
    <property type="protein sequence ID" value="CUJ89765.1"/>
    <property type="molecule type" value="Genomic_DNA"/>
</dbReference>
<evidence type="ECO:0000256" key="3">
    <source>
        <dbReference type="ARBA" id="ARBA00023125"/>
    </source>
</evidence>
<evidence type="ECO:0000256" key="1">
    <source>
        <dbReference type="ARBA" id="ARBA00010923"/>
    </source>
</evidence>
<keyword evidence="6" id="KW-1185">Reference proteome</keyword>
<dbReference type="Gene3D" id="3.90.220.20">
    <property type="entry name" value="DNA methylase specificity domains"/>
    <property type="match status" value="2"/>
</dbReference>
<organism evidence="5 6">
    <name type="scientific">Ruegeria denitrificans</name>
    <dbReference type="NCBI Taxonomy" id="1715692"/>
    <lineage>
        <taxon>Bacteria</taxon>
        <taxon>Pseudomonadati</taxon>
        <taxon>Pseudomonadota</taxon>
        <taxon>Alphaproteobacteria</taxon>
        <taxon>Rhodobacterales</taxon>
        <taxon>Roseobacteraceae</taxon>
        <taxon>Ruegeria</taxon>
    </lineage>
</organism>
<dbReference type="AlphaFoldDB" id="A0A0P1I4S6"/>
<evidence type="ECO:0000313" key="6">
    <source>
        <dbReference type="Proteomes" id="UP000051260"/>
    </source>
</evidence>
<sequence>MIEWPTYTVEELVAESVLAKPMDGNHGSIHPKSADYVPSGIPFVMASDLEHGRVNTNSCSFISEAQANSLRKGFAKEGDVLISHKATIGRVAMVGKIESSFLMLTPQVTYYRVLKTDILDRRFLFYYFQSRPFLEVLGQWAGDGSTRAYLGITGQLKLPIMMPPINEQHEIAAILGALDDKIELNRKTAATLEEMARVLYRSWFVDFDPVHAKSAGLAPAHMDIQTADLFPDSFGEDGLPEGWVPETIGDLFTLQRGFDLPKKNRADGPYPVLAAGGHHGTHKEFKVKGPGVTTGRSGVIGEVFLVLEDFWPLNTSLWVKEFKKCSPFFAYFFLQTLDLKALNSGSAVPSLNRNNVHNLAVGTPPFEVISSFDNLVSPMFERIQTATNENQTLATLRDTLLPRLMSGALRVGEVKEQVEDAV</sequence>
<dbReference type="SUPFAM" id="SSF116734">
    <property type="entry name" value="DNA methylase specificity domain"/>
    <property type="match status" value="2"/>
</dbReference>
<dbReference type="PANTHER" id="PTHR30408:SF13">
    <property type="entry name" value="TYPE I RESTRICTION ENZYME HINDI SPECIFICITY SUBUNIT"/>
    <property type="match status" value="1"/>
</dbReference>
<dbReference type="InterPro" id="IPR044946">
    <property type="entry name" value="Restrct_endonuc_typeI_TRD_sf"/>
</dbReference>
<evidence type="ECO:0000313" key="5">
    <source>
        <dbReference type="EMBL" id="CUJ89765.1"/>
    </source>
</evidence>
<dbReference type="RefSeq" id="WP_058280678.1">
    <property type="nucleotide sequence ID" value="NZ_CYUD01000002.1"/>
</dbReference>
<evidence type="ECO:0000256" key="2">
    <source>
        <dbReference type="ARBA" id="ARBA00022747"/>
    </source>
</evidence>
<proteinExistence type="inferred from homology"/>
<dbReference type="GO" id="GO:0009307">
    <property type="term" value="P:DNA restriction-modification system"/>
    <property type="evidence" value="ECO:0007669"/>
    <property type="project" value="UniProtKB-KW"/>
</dbReference>
<dbReference type="Pfam" id="PF01420">
    <property type="entry name" value="Methylase_S"/>
    <property type="match status" value="2"/>
</dbReference>
<dbReference type="InterPro" id="IPR052021">
    <property type="entry name" value="Type-I_RS_S_subunit"/>
</dbReference>
<dbReference type="Proteomes" id="UP000051260">
    <property type="component" value="Unassembled WGS sequence"/>
</dbReference>
<protein>
    <submittedName>
        <fullName evidence="5">EcoKI restriction-modification system protein HsdS</fullName>
    </submittedName>
</protein>
<keyword evidence="2" id="KW-0680">Restriction system</keyword>
<dbReference type="OrthoDB" id="512700at2"/>
<feature type="domain" description="Type I restriction modification DNA specificity" evidence="4">
    <location>
        <begin position="27"/>
        <end position="193"/>
    </location>
</feature>
<dbReference type="GO" id="GO:0003677">
    <property type="term" value="F:DNA binding"/>
    <property type="evidence" value="ECO:0007669"/>
    <property type="project" value="UniProtKB-KW"/>
</dbReference>
<accession>A0A0P1I4S6</accession>
<feature type="domain" description="Type I restriction modification DNA specificity" evidence="4">
    <location>
        <begin position="240"/>
        <end position="367"/>
    </location>
</feature>
<dbReference type="CDD" id="cd17267">
    <property type="entry name" value="RMtype1_S_EcoAO83I-TRD1-CR1_like"/>
    <property type="match status" value="1"/>
</dbReference>
<keyword evidence="3" id="KW-0238">DNA-binding</keyword>
<name>A0A0P1I4S6_9RHOB</name>
<comment type="similarity">
    <text evidence="1">Belongs to the type-I restriction system S methylase family.</text>
</comment>
<dbReference type="STRING" id="1715692.RUE5091_00926"/>